<keyword evidence="3" id="KW-1185">Reference proteome</keyword>
<gene>
    <name evidence="2" type="primary">RvY_10718-1</name>
    <name evidence="2" type="synonym">RvY_10718.1</name>
    <name evidence="2" type="ORF">RvY_10718</name>
</gene>
<comment type="caution">
    <text evidence="2">The sequence shown here is derived from an EMBL/GenBank/DDBJ whole genome shotgun (WGS) entry which is preliminary data.</text>
</comment>
<dbReference type="Proteomes" id="UP000186922">
    <property type="component" value="Unassembled WGS sequence"/>
</dbReference>
<evidence type="ECO:0000256" key="1">
    <source>
        <dbReference type="SAM" id="MobiDB-lite"/>
    </source>
</evidence>
<dbReference type="EMBL" id="BDGG01000005">
    <property type="protein sequence ID" value="GAU99766.1"/>
    <property type="molecule type" value="Genomic_DNA"/>
</dbReference>
<feature type="region of interest" description="Disordered" evidence="1">
    <location>
        <begin position="75"/>
        <end position="94"/>
    </location>
</feature>
<dbReference type="PANTHER" id="PTHR36851:SF1">
    <property type="entry name" value="GLYCO_TRANS_2-LIKE DOMAIN-CONTAINING PROTEIN"/>
    <property type="match status" value="1"/>
</dbReference>
<protein>
    <submittedName>
        <fullName evidence="2">Uncharacterized protein</fullName>
    </submittedName>
</protein>
<dbReference type="AlphaFoldDB" id="A0A1D1VDQ2"/>
<name>A0A1D1VDQ2_RAMVA</name>
<organism evidence="2 3">
    <name type="scientific">Ramazzottius varieornatus</name>
    <name type="common">Water bear</name>
    <name type="synonym">Tardigrade</name>
    <dbReference type="NCBI Taxonomy" id="947166"/>
    <lineage>
        <taxon>Eukaryota</taxon>
        <taxon>Metazoa</taxon>
        <taxon>Ecdysozoa</taxon>
        <taxon>Tardigrada</taxon>
        <taxon>Eutardigrada</taxon>
        <taxon>Parachela</taxon>
        <taxon>Hypsibioidea</taxon>
        <taxon>Ramazzottiidae</taxon>
        <taxon>Ramazzottius</taxon>
    </lineage>
</organism>
<proteinExistence type="predicted"/>
<sequence>MIVMCACKEPLEVLVASLDSLKQQTVAKHLFFVVALEEKPPDVTAKTQNLINRYAGVFLHLMVTVHPFGVPAELPGKSSNSKYGARQGVAQMHD</sequence>
<accession>A0A1D1VDQ2</accession>
<evidence type="ECO:0000313" key="3">
    <source>
        <dbReference type="Proteomes" id="UP000186922"/>
    </source>
</evidence>
<evidence type="ECO:0000313" key="2">
    <source>
        <dbReference type="EMBL" id="GAU99766.1"/>
    </source>
</evidence>
<dbReference type="OrthoDB" id="5819478at2759"/>
<reference evidence="2 3" key="1">
    <citation type="journal article" date="2016" name="Nat. Commun.">
        <title>Extremotolerant tardigrade genome and improved radiotolerance of human cultured cells by tardigrade-unique protein.</title>
        <authorList>
            <person name="Hashimoto T."/>
            <person name="Horikawa D.D."/>
            <person name="Saito Y."/>
            <person name="Kuwahara H."/>
            <person name="Kozuka-Hata H."/>
            <person name="Shin-I T."/>
            <person name="Minakuchi Y."/>
            <person name="Ohishi K."/>
            <person name="Motoyama A."/>
            <person name="Aizu T."/>
            <person name="Enomoto A."/>
            <person name="Kondo K."/>
            <person name="Tanaka S."/>
            <person name="Hara Y."/>
            <person name="Koshikawa S."/>
            <person name="Sagara H."/>
            <person name="Miura T."/>
            <person name="Yokobori S."/>
            <person name="Miyagawa K."/>
            <person name="Suzuki Y."/>
            <person name="Kubo T."/>
            <person name="Oyama M."/>
            <person name="Kohara Y."/>
            <person name="Fujiyama A."/>
            <person name="Arakawa K."/>
            <person name="Katayama T."/>
            <person name="Toyoda A."/>
            <person name="Kunieda T."/>
        </authorList>
    </citation>
    <scope>NUCLEOTIDE SEQUENCE [LARGE SCALE GENOMIC DNA]</scope>
    <source>
        <strain evidence="2 3">YOKOZUNA-1</strain>
    </source>
</reference>
<dbReference type="PANTHER" id="PTHR36851">
    <property type="entry name" value="UNNAMED PRODUCT"/>
    <property type="match status" value="1"/>
</dbReference>
<dbReference type="STRING" id="947166.A0A1D1VDQ2"/>